<dbReference type="SMART" id="SM00105">
    <property type="entry name" value="ArfGap"/>
    <property type="match status" value="1"/>
</dbReference>
<keyword evidence="8" id="KW-0040">ANK repeat</keyword>
<dbReference type="OMA" id="HLEYDEH"/>
<evidence type="ECO:0000256" key="7">
    <source>
        <dbReference type="ARBA" id="ARBA00023298"/>
    </source>
</evidence>
<accession>A0A7M7JIM2</accession>
<dbReference type="GO" id="GO:0005096">
    <property type="term" value="F:GTPase activator activity"/>
    <property type="evidence" value="ECO:0007669"/>
    <property type="project" value="InterPro"/>
</dbReference>
<evidence type="ECO:0000256" key="9">
    <source>
        <dbReference type="PROSITE-ProRule" id="PRU00288"/>
    </source>
</evidence>
<evidence type="ECO:0000256" key="2">
    <source>
        <dbReference type="ARBA" id="ARBA00022483"/>
    </source>
</evidence>
<dbReference type="FunCoup" id="A0A7M7JIM2">
    <property type="interactions" value="923"/>
</dbReference>
<keyword evidence="7" id="KW-0472">Membrane</keyword>
<keyword evidence="2" id="KW-0268">Exocytosis</keyword>
<dbReference type="SUPFAM" id="SSF57863">
    <property type="entry name" value="ArfGap/RecO-like zinc finger"/>
    <property type="match status" value="1"/>
</dbReference>
<feature type="domain" description="Arf-GAP" evidence="11">
    <location>
        <begin position="1"/>
        <end position="125"/>
    </location>
</feature>
<dbReference type="Gene3D" id="1.10.220.150">
    <property type="entry name" value="Arf GTPase activating protein"/>
    <property type="match status" value="1"/>
</dbReference>
<keyword evidence="6" id="KW-0528">Neurotoxin</keyword>
<dbReference type="KEGG" id="vde:111246027"/>
<proteinExistence type="predicted"/>
<dbReference type="PANTHER" id="PTHR46097:SF3">
    <property type="entry name" value="ARF GTPASE-ACTIVATING PROTEIN GIT"/>
    <property type="match status" value="1"/>
</dbReference>
<dbReference type="Pfam" id="PF01412">
    <property type="entry name" value="ArfGap"/>
    <property type="match status" value="1"/>
</dbReference>
<evidence type="ECO:0000256" key="4">
    <source>
        <dbReference type="ARBA" id="ARBA00022723"/>
    </source>
</evidence>
<evidence type="ECO:0000313" key="12">
    <source>
        <dbReference type="EnsemblMetazoa" id="XP_022650941"/>
    </source>
</evidence>
<dbReference type="EnsemblMetazoa" id="XM_022795206">
    <property type="protein sequence ID" value="XP_022650941"/>
    <property type="gene ID" value="LOC111246027"/>
</dbReference>
<evidence type="ECO:0000256" key="10">
    <source>
        <dbReference type="SAM" id="MobiDB-lite"/>
    </source>
</evidence>
<dbReference type="Pfam" id="PF12205">
    <property type="entry name" value="GIT1_C"/>
    <property type="match status" value="1"/>
</dbReference>
<evidence type="ECO:0000256" key="8">
    <source>
        <dbReference type="PROSITE-ProRule" id="PRU00023"/>
    </source>
</evidence>
<evidence type="ECO:0000256" key="1">
    <source>
        <dbReference type="ARBA" id="ARBA00004175"/>
    </source>
</evidence>
<keyword evidence="3" id="KW-1052">Target cell membrane</keyword>
<evidence type="ECO:0000313" key="13">
    <source>
        <dbReference type="Proteomes" id="UP000594260"/>
    </source>
</evidence>
<feature type="compositionally biased region" description="Pro residues" evidence="10">
    <location>
        <begin position="380"/>
        <end position="390"/>
    </location>
</feature>
<dbReference type="GO" id="GO:0006887">
    <property type="term" value="P:exocytosis"/>
    <property type="evidence" value="ECO:0007669"/>
    <property type="project" value="UniProtKB-KW"/>
</dbReference>
<keyword evidence="4" id="KW-0479">Metal-binding</keyword>
<feature type="repeat" description="ANK" evidence="8">
    <location>
        <begin position="163"/>
        <end position="195"/>
    </location>
</feature>
<evidence type="ECO:0000256" key="6">
    <source>
        <dbReference type="ARBA" id="ARBA00023028"/>
    </source>
</evidence>
<keyword evidence="7" id="KW-1053">Target membrane</keyword>
<dbReference type="Gene3D" id="1.20.120.330">
    <property type="entry name" value="Nucleotidyltransferases domain 2"/>
    <property type="match status" value="1"/>
</dbReference>
<keyword evidence="6" id="KW-0800">Toxin</keyword>
<dbReference type="RefSeq" id="XP_022650941.1">
    <property type="nucleotide sequence ID" value="XM_022795206.1"/>
</dbReference>
<dbReference type="InterPro" id="IPR038508">
    <property type="entry name" value="ArfGAP_dom_sf"/>
</dbReference>
<dbReference type="CTD" id="36122"/>
<keyword evidence="5" id="KW-0862">Zinc</keyword>
<feature type="region of interest" description="Disordered" evidence="10">
    <location>
        <begin position="371"/>
        <end position="390"/>
    </location>
</feature>
<dbReference type="PROSITE" id="PS50115">
    <property type="entry name" value="ARFGAP"/>
    <property type="match status" value="1"/>
</dbReference>
<comment type="subcellular location">
    <subcellularLocation>
        <location evidence="1">Target cell membrane</location>
    </subcellularLocation>
</comment>
<dbReference type="InParanoid" id="A0A7M7JIM2"/>
<name>A0A7M7JIM2_VARDE</name>
<dbReference type="InterPro" id="IPR036770">
    <property type="entry name" value="Ankyrin_rpt-contain_sf"/>
</dbReference>
<dbReference type="InterPro" id="IPR037278">
    <property type="entry name" value="ARFGAP/RecO"/>
</dbReference>
<dbReference type="InterPro" id="IPR002110">
    <property type="entry name" value="Ankyrin_rpt"/>
</dbReference>
<evidence type="ECO:0000256" key="5">
    <source>
        <dbReference type="ARBA" id="ARBA00022833"/>
    </source>
</evidence>
<dbReference type="GO" id="GO:0008277">
    <property type="term" value="P:regulation of G protein-coupled receptor signaling pathway"/>
    <property type="evidence" value="ECO:0007669"/>
    <property type="project" value="TreeGrafter"/>
</dbReference>
<dbReference type="GO" id="GO:0007420">
    <property type="term" value="P:brain development"/>
    <property type="evidence" value="ECO:0007669"/>
    <property type="project" value="InterPro"/>
</dbReference>
<sequence>MSSSGGVKLADLCADCCAADPSWASLSLGVLLCSRCALIHFSLGRHISQIVCLNEKLPTRQRELLDVLSTRNINSVWEHYLLDSNFTGGCRKPPPNDQSLHPTRSAFIKSKYVLMNFMERLSHDTNELQVNIRLMTNLRTNDVDESLKLILQGADVRFVHPETGQTQLHAAVLASQPLQVELLLIHGADPRVEDGSGHSALDVARAACRPDLISQMMTALNQLSDSLQSFVTSIGGQMLANSPPPLQLDDEVRTELCKDLYDEVERREIQSQMNCDEVPFLPVNPAFASIRNQSRQKLARLNRQELAALIVLCVGQERLSAHNSCSGSVGGGVRLPDDDDEPLYDSVCGDDDITIVTEEVEETMAASAAETPTEWLTASPPSPAPTLQSVPPPVAEAPSFFPNLIVKTDEITKRTHALLVAAKTQNDASYLSICKQIRCSVLEMSYLLPHSYPEPACHSALQNIIRAADDLVNNCECLLNGDKAENAQKIIKLVFTVAHGVKTFVISFPHLRNTQPPV</sequence>
<dbReference type="Proteomes" id="UP000594260">
    <property type="component" value="Unplaced"/>
</dbReference>
<dbReference type="SUPFAM" id="SSF48403">
    <property type="entry name" value="Ankyrin repeat"/>
    <property type="match status" value="1"/>
</dbReference>
<dbReference type="PRINTS" id="PR00405">
    <property type="entry name" value="REVINTRACTNG"/>
</dbReference>
<evidence type="ECO:0000259" key="11">
    <source>
        <dbReference type="PROSITE" id="PS50115"/>
    </source>
</evidence>
<organism evidence="12 13">
    <name type="scientific">Varroa destructor</name>
    <name type="common">Honeybee mite</name>
    <dbReference type="NCBI Taxonomy" id="109461"/>
    <lineage>
        <taxon>Eukaryota</taxon>
        <taxon>Metazoa</taxon>
        <taxon>Ecdysozoa</taxon>
        <taxon>Arthropoda</taxon>
        <taxon>Chelicerata</taxon>
        <taxon>Arachnida</taxon>
        <taxon>Acari</taxon>
        <taxon>Parasitiformes</taxon>
        <taxon>Mesostigmata</taxon>
        <taxon>Gamasina</taxon>
        <taxon>Dermanyssoidea</taxon>
        <taxon>Varroidae</taxon>
        <taxon>Varroa</taxon>
    </lineage>
</organism>
<dbReference type="PROSITE" id="PS50088">
    <property type="entry name" value="ANK_REPEAT"/>
    <property type="match status" value="1"/>
</dbReference>
<dbReference type="GO" id="GO:0032012">
    <property type="term" value="P:regulation of ARF protein signal transduction"/>
    <property type="evidence" value="ECO:0007669"/>
    <property type="project" value="InterPro"/>
</dbReference>
<dbReference type="GeneID" id="111246027"/>
<dbReference type="GO" id="GO:0031267">
    <property type="term" value="F:small GTPase binding"/>
    <property type="evidence" value="ECO:0007669"/>
    <property type="project" value="TreeGrafter"/>
</dbReference>
<dbReference type="OrthoDB" id="5588096at2759"/>
<evidence type="ECO:0000256" key="3">
    <source>
        <dbReference type="ARBA" id="ARBA00022537"/>
    </source>
</evidence>
<dbReference type="InterPro" id="IPR001164">
    <property type="entry name" value="ArfGAP_dom"/>
</dbReference>
<dbReference type="Gene3D" id="1.25.40.20">
    <property type="entry name" value="Ankyrin repeat-containing domain"/>
    <property type="match status" value="1"/>
</dbReference>
<dbReference type="GO" id="GO:0044231">
    <property type="term" value="C:host cell presynaptic membrane"/>
    <property type="evidence" value="ECO:0007669"/>
    <property type="project" value="UniProtKB-KW"/>
</dbReference>
<dbReference type="GO" id="GO:0044218">
    <property type="term" value="C:other organism cell membrane"/>
    <property type="evidence" value="ECO:0007669"/>
    <property type="project" value="UniProtKB-KW"/>
</dbReference>
<reference evidence="12" key="1">
    <citation type="submission" date="2021-01" db="UniProtKB">
        <authorList>
            <consortium name="EnsemblMetazoa"/>
        </authorList>
    </citation>
    <scope>IDENTIFICATION</scope>
</reference>
<dbReference type="AlphaFoldDB" id="A0A7M7JIM2"/>
<dbReference type="InterPro" id="IPR022018">
    <property type="entry name" value="GIT1_C"/>
</dbReference>
<protein>
    <recommendedName>
        <fullName evidence="11">Arf-GAP domain-containing protein</fullName>
    </recommendedName>
</protein>
<dbReference type="GO" id="GO:0008270">
    <property type="term" value="F:zinc ion binding"/>
    <property type="evidence" value="ECO:0007669"/>
    <property type="project" value="UniProtKB-KW"/>
</dbReference>
<keyword evidence="9" id="KW-0863">Zinc-finger</keyword>
<dbReference type="PANTHER" id="PTHR46097">
    <property type="entry name" value="G PROTEIN-COUPLED RECEPTOR KINASE INTERACTING ARFGAP"/>
    <property type="match status" value="1"/>
</dbReference>
<keyword evidence="6" id="KW-0638">Presynaptic neurotoxin</keyword>
<dbReference type="PROSITE" id="PS50297">
    <property type="entry name" value="ANK_REP_REGION"/>
    <property type="match status" value="1"/>
</dbReference>
<dbReference type="InterPro" id="IPR047161">
    <property type="entry name" value="GIT-like"/>
</dbReference>
<keyword evidence="13" id="KW-1185">Reference proteome</keyword>